<dbReference type="GO" id="GO:0010420">
    <property type="term" value="F:polyprenyldihydroxybenzoate methyltransferase activity"/>
    <property type="evidence" value="ECO:0007669"/>
    <property type="project" value="InterPro"/>
</dbReference>
<dbReference type="SUPFAM" id="SSF53335">
    <property type="entry name" value="S-adenosyl-L-methionine-dependent methyltransferases"/>
    <property type="match status" value="1"/>
</dbReference>
<dbReference type="AlphaFoldDB" id="A0A0W0WUW6"/>
<dbReference type="GO" id="GO:0061542">
    <property type="term" value="F:3-demethylubiquinol 3-O-methyltransferase activity"/>
    <property type="evidence" value="ECO:0007669"/>
    <property type="project" value="UniProtKB-UniRule"/>
</dbReference>
<protein>
    <recommendedName>
        <fullName evidence="5">Ubiquinone biosynthesis O-methyltransferase</fullName>
    </recommendedName>
    <alternativeName>
        <fullName evidence="5">2-polyprenyl-6-hydroxyphenol methylase</fullName>
        <ecNumber evidence="5">2.1.1.222</ecNumber>
    </alternativeName>
    <alternativeName>
        <fullName evidence="5">3-demethylubiquinone 3-O-methyltransferase</fullName>
        <ecNumber evidence="5">2.1.1.64</ecNumber>
    </alternativeName>
</protein>
<organism evidence="6 7">
    <name type="scientific">Legionella nautarum</name>
    <dbReference type="NCBI Taxonomy" id="45070"/>
    <lineage>
        <taxon>Bacteria</taxon>
        <taxon>Pseudomonadati</taxon>
        <taxon>Pseudomonadota</taxon>
        <taxon>Gammaproteobacteria</taxon>
        <taxon>Legionellales</taxon>
        <taxon>Legionellaceae</taxon>
        <taxon>Legionella</taxon>
    </lineage>
</organism>
<keyword evidence="3 5" id="KW-0831">Ubiquinone biosynthesis</keyword>
<dbReference type="OrthoDB" id="9801538at2"/>
<feature type="binding site" evidence="5">
    <location>
        <position position="78"/>
    </location>
    <ligand>
        <name>S-adenosyl-L-methionine</name>
        <dbReference type="ChEBI" id="CHEBI:59789"/>
    </ligand>
</feature>
<feature type="binding site" evidence="5">
    <location>
        <position position="57"/>
    </location>
    <ligand>
        <name>S-adenosyl-L-methionine</name>
        <dbReference type="ChEBI" id="CHEBI:59789"/>
    </ligand>
</feature>
<comment type="similarity">
    <text evidence="5">Belongs to the methyltransferase superfamily. UbiG/COQ3 family.</text>
</comment>
<dbReference type="CDD" id="cd02440">
    <property type="entry name" value="AdoMet_MTases"/>
    <property type="match status" value="1"/>
</dbReference>
<dbReference type="PANTHER" id="PTHR43464:SF19">
    <property type="entry name" value="UBIQUINONE BIOSYNTHESIS O-METHYLTRANSFERASE, MITOCHONDRIAL"/>
    <property type="match status" value="1"/>
</dbReference>
<comment type="caution">
    <text evidence="6">The sequence shown here is derived from an EMBL/GenBank/DDBJ whole genome shotgun (WGS) entry which is preliminary data.</text>
</comment>
<comment type="catalytic activity">
    <reaction evidence="5">
        <text>a 3-demethylubiquinol + S-adenosyl-L-methionine = a ubiquinol + S-adenosyl-L-homocysteine + H(+)</text>
        <dbReference type="Rhea" id="RHEA:44380"/>
        <dbReference type="Rhea" id="RHEA-COMP:9566"/>
        <dbReference type="Rhea" id="RHEA-COMP:10914"/>
        <dbReference type="ChEBI" id="CHEBI:15378"/>
        <dbReference type="ChEBI" id="CHEBI:17976"/>
        <dbReference type="ChEBI" id="CHEBI:57856"/>
        <dbReference type="ChEBI" id="CHEBI:59789"/>
        <dbReference type="ChEBI" id="CHEBI:84422"/>
        <dbReference type="EC" id="2.1.1.64"/>
    </reaction>
</comment>
<evidence type="ECO:0000256" key="3">
    <source>
        <dbReference type="ARBA" id="ARBA00022688"/>
    </source>
</evidence>
<keyword evidence="2 5" id="KW-0808">Transferase</keyword>
<evidence type="ECO:0000256" key="1">
    <source>
        <dbReference type="ARBA" id="ARBA00022603"/>
    </source>
</evidence>
<dbReference type="Proteomes" id="UP000054725">
    <property type="component" value="Unassembled WGS sequence"/>
</dbReference>
<evidence type="ECO:0000256" key="2">
    <source>
        <dbReference type="ARBA" id="ARBA00022679"/>
    </source>
</evidence>
<dbReference type="NCBIfam" id="TIGR01983">
    <property type="entry name" value="UbiG"/>
    <property type="match status" value="1"/>
</dbReference>
<feature type="binding site" evidence="5">
    <location>
        <position position="119"/>
    </location>
    <ligand>
        <name>S-adenosyl-L-methionine</name>
        <dbReference type="ChEBI" id="CHEBI:59789"/>
    </ligand>
</feature>
<sequence length="234" mass="25829">MNKSTVDPQEVAKFAQHASHWWNKEGPLKTLHDINPARLEFIKNHLKLEQKTVLDVGCGGGILCEGMAAEKAQVTGLDVEMDALEAAKAHANLSKLSINYVCSPVEDYEANAFDVLTCMEMLEHVNNPQLVINHCARLLKPGGYLFLSTINRTLKAYATAIVAAEYVLGILPRQTHDFAKFIKPSELAAMIREAGLEFKDIAGIAYNPLSRTARLKESVDVNYLLACFKPVSCD</sequence>
<feature type="binding site" evidence="5">
    <location>
        <position position="38"/>
    </location>
    <ligand>
        <name>S-adenosyl-L-methionine</name>
        <dbReference type="ChEBI" id="CHEBI:59789"/>
    </ligand>
</feature>
<dbReference type="InterPro" id="IPR029063">
    <property type="entry name" value="SAM-dependent_MTases_sf"/>
</dbReference>
<dbReference type="UniPathway" id="UPA00232"/>
<reference evidence="6 7" key="1">
    <citation type="submission" date="2015-11" db="EMBL/GenBank/DDBJ databases">
        <title>Genomic analysis of 38 Legionella species identifies large and diverse effector repertoires.</title>
        <authorList>
            <person name="Burstein D."/>
            <person name="Amaro F."/>
            <person name="Zusman T."/>
            <person name="Lifshitz Z."/>
            <person name="Cohen O."/>
            <person name="Gilbert J.A."/>
            <person name="Pupko T."/>
            <person name="Shuman H.A."/>
            <person name="Segal G."/>
        </authorList>
    </citation>
    <scope>NUCLEOTIDE SEQUENCE [LARGE SCALE GENOMIC DNA]</scope>
    <source>
        <strain evidence="6 7">ATCC 49506</strain>
    </source>
</reference>
<keyword evidence="1 5" id="KW-0489">Methyltransferase</keyword>
<evidence type="ECO:0000313" key="6">
    <source>
        <dbReference type="EMBL" id="KTD36133.1"/>
    </source>
</evidence>
<dbReference type="GO" id="GO:0032259">
    <property type="term" value="P:methylation"/>
    <property type="evidence" value="ECO:0007669"/>
    <property type="project" value="UniProtKB-KW"/>
</dbReference>
<accession>A0A0W0WUW6</accession>
<dbReference type="EMBL" id="LNYO01000013">
    <property type="protein sequence ID" value="KTD36133.1"/>
    <property type="molecule type" value="Genomic_DNA"/>
</dbReference>
<comment type="catalytic activity">
    <reaction evidence="5">
        <text>a 3-(all-trans-polyprenyl)benzene-1,2-diol + S-adenosyl-L-methionine = a 2-methoxy-6-(all-trans-polyprenyl)phenol + S-adenosyl-L-homocysteine + H(+)</text>
        <dbReference type="Rhea" id="RHEA:31411"/>
        <dbReference type="Rhea" id="RHEA-COMP:9550"/>
        <dbReference type="Rhea" id="RHEA-COMP:9551"/>
        <dbReference type="ChEBI" id="CHEBI:15378"/>
        <dbReference type="ChEBI" id="CHEBI:57856"/>
        <dbReference type="ChEBI" id="CHEBI:59789"/>
        <dbReference type="ChEBI" id="CHEBI:62729"/>
        <dbReference type="ChEBI" id="CHEBI:62731"/>
        <dbReference type="EC" id="2.1.1.222"/>
    </reaction>
</comment>
<dbReference type="PANTHER" id="PTHR43464">
    <property type="entry name" value="METHYLTRANSFERASE"/>
    <property type="match status" value="1"/>
</dbReference>
<comment type="pathway">
    <text evidence="5">Cofactor biosynthesis; ubiquinone biosynthesis.</text>
</comment>
<name>A0A0W0WUW6_9GAMM</name>
<dbReference type="HAMAP" id="MF_00472">
    <property type="entry name" value="UbiG"/>
    <property type="match status" value="1"/>
</dbReference>
<evidence type="ECO:0000256" key="4">
    <source>
        <dbReference type="ARBA" id="ARBA00022691"/>
    </source>
</evidence>
<dbReference type="PATRIC" id="fig|45070.6.peg.1181"/>
<keyword evidence="7" id="KW-1185">Reference proteome</keyword>
<dbReference type="EC" id="2.1.1.64" evidence="5"/>
<evidence type="ECO:0000313" key="7">
    <source>
        <dbReference type="Proteomes" id="UP000054725"/>
    </source>
</evidence>
<dbReference type="Gene3D" id="3.40.50.150">
    <property type="entry name" value="Vaccinia Virus protein VP39"/>
    <property type="match status" value="1"/>
</dbReference>
<dbReference type="Pfam" id="PF13489">
    <property type="entry name" value="Methyltransf_23"/>
    <property type="match status" value="1"/>
</dbReference>
<dbReference type="RefSeq" id="WP_058504156.1">
    <property type="nucleotide sequence ID" value="NZ_CAAAIF010000001.1"/>
</dbReference>
<dbReference type="EC" id="2.1.1.222" evidence="5"/>
<dbReference type="STRING" id="45070.Lnau_1117"/>
<proteinExistence type="inferred from homology"/>
<keyword evidence="4 5" id="KW-0949">S-adenosyl-L-methionine</keyword>
<keyword evidence="6" id="KW-0830">Ubiquinone</keyword>
<dbReference type="GO" id="GO:0102208">
    <property type="term" value="F:2-polyprenyl-6-hydroxyphenol methylase activity"/>
    <property type="evidence" value="ECO:0007669"/>
    <property type="project" value="UniProtKB-EC"/>
</dbReference>
<gene>
    <name evidence="5 6" type="primary">ubiG</name>
    <name evidence="6" type="ORF">Lnau_1117</name>
</gene>
<evidence type="ECO:0000256" key="5">
    <source>
        <dbReference type="HAMAP-Rule" id="MF_00472"/>
    </source>
</evidence>
<dbReference type="InterPro" id="IPR010233">
    <property type="entry name" value="UbiG_MeTrfase"/>
</dbReference>
<comment type="function">
    <text evidence="5">O-methyltransferase that catalyzes the 2 O-methylation steps in the ubiquinone biosynthetic pathway.</text>
</comment>